<sequence>MLAAILHDVKAYDPRYQGLNHLVIHGDTLFPDRQPFTGEIRRSRLYGTIGSTSGGGARKLFLSHPIAQASLTDILSTKVRTLWCGQKVYTKTRVCGPTRFHQPFMTTQWMETLPLLPPMSTLSIPYLNFEWFESDPRPVEPDTCRMPFVRDPRRCHHSWKAIEEALGVRYTTPFRVYVCVASELALAELWGGRSQPTEKELGLHQLDMTNRRNEQEEWTTIIDYWVNFMNENPTAGRGKLDESCFRGEEYDGGQRSHDGNWHVVVSRGGVWASEQ</sequence>
<dbReference type="EMBL" id="PQXO01000767">
    <property type="protein sequence ID" value="TGO82722.1"/>
    <property type="molecule type" value="Genomic_DNA"/>
</dbReference>
<dbReference type="Proteomes" id="UP000297280">
    <property type="component" value="Unassembled WGS sequence"/>
</dbReference>
<dbReference type="AlphaFoldDB" id="A0A4Z1KEU8"/>
<evidence type="ECO:0000313" key="1">
    <source>
        <dbReference type="EMBL" id="TGO82722.1"/>
    </source>
</evidence>
<name>A0A4Z1KEU8_9HELO</name>
<dbReference type="STRING" id="87229.A0A4Z1KEU8"/>
<proteinExistence type="predicted"/>
<reference evidence="1 2" key="1">
    <citation type="submission" date="2017-12" db="EMBL/GenBank/DDBJ databases">
        <title>Comparative genomics of Botrytis spp.</title>
        <authorList>
            <person name="Valero-Jimenez C.A."/>
            <person name="Tapia P."/>
            <person name="Veloso J."/>
            <person name="Silva-Moreno E."/>
            <person name="Staats M."/>
            <person name="Valdes J.H."/>
            <person name="Van Kan J.A.L."/>
        </authorList>
    </citation>
    <scope>NUCLEOTIDE SEQUENCE [LARGE SCALE GENOMIC DNA]</scope>
    <source>
        <strain evidence="1 2">MUCL3349</strain>
    </source>
</reference>
<evidence type="ECO:0000313" key="2">
    <source>
        <dbReference type="Proteomes" id="UP000297280"/>
    </source>
</evidence>
<protein>
    <submittedName>
        <fullName evidence="1">Uncharacterized protein</fullName>
    </submittedName>
</protein>
<gene>
    <name evidence="1" type="ORF">BPOR_0770g00010</name>
</gene>
<comment type="caution">
    <text evidence="1">The sequence shown here is derived from an EMBL/GenBank/DDBJ whole genome shotgun (WGS) entry which is preliminary data.</text>
</comment>
<accession>A0A4Z1KEU8</accession>
<organism evidence="1 2">
    <name type="scientific">Botrytis porri</name>
    <dbReference type="NCBI Taxonomy" id="87229"/>
    <lineage>
        <taxon>Eukaryota</taxon>
        <taxon>Fungi</taxon>
        <taxon>Dikarya</taxon>
        <taxon>Ascomycota</taxon>
        <taxon>Pezizomycotina</taxon>
        <taxon>Leotiomycetes</taxon>
        <taxon>Helotiales</taxon>
        <taxon>Sclerotiniaceae</taxon>
        <taxon>Botrytis</taxon>
    </lineage>
</organism>
<keyword evidence="2" id="KW-1185">Reference proteome</keyword>